<reference evidence="1" key="1">
    <citation type="journal article" date="2021" name="Proc. Natl. Acad. Sci. U.S.A.">
        <title>A Catalog of Tens of Thousands of Viruses from Human Metagenomes Reveals Hidden Associations with Chronic Diseases.</title>
        <authorList>
            <person name="Tisza M.J."/>
            <person name="Buck C.B."/>
        </authorList>
    </citation>
    <scope>NUCLEOTIDE SEQUENCE</scope>
    <source>
        <strain evidence="1">CtxZT69</strain>
    </source>
</reference>
<name>A0A8S5R7K7_9VIRU</name>
<protein>
    <submittedName>
        <fullName evidence="1">Uncharacterized protein</fullName>
    </submittedName>
</protein>
<dbReference type="EMBL" id="BK015828">
    <property type="protein sequence ID" value="DAE27122.1"/>
    <property type="molecule type" value="Genomic_DNA"/>
</dbReference>
<proteinExistence type="predicted"/>
<evidence type="ECO:0000313" key="1">
    <source>
        <dbReference type="EMBL" id="DAE27122.1"/>
    </source>
</evidence>
<accession>A0A8S5R7K7</accession>
<organism evidence="1">
    <name type="scientific">virus sp. ctxZT69</name>
    <dbReference type="NCBI Taxonomy" id="2826818"/>
    <lineage>
        <taxon>Viruses</taxon>
    </lineage>
</organism>
<sequence length="71" mass="8594">MYGKFDKYDLFKAAKDCRELWQKNIDRENESYQENDSYNESIARIGYFTIKNIIISHGLENDFYEWLGVQQ</sequence>